<accession>B9XQ06</accession>
<proteinExistence type="predicted"/>
<dbReference type="PANTHER" id="PTHR47572">
    <property type="entry name" value="LIPOPROTEIN-RELATED"/>
    <property type="match status" value="1"/>
</dbReference>
<dbReference type="RefSeq" id="WP_007417892.1">
    <property type="nucleotide sequence ID" value="NZ_ABOX02000050.1"/>
</dbReference>
<dbReference type="EC" id="3.1.1.17" evidence="4"/>
<evidence type="ECO:0000313" key="5">
    <source>
        <dbReference type="Proteomes" id="UP000003688"/>
    </source>
</evidence>
<evidence type="ECO:0000259" key="3">
    <source>
        <dbReference type="Pfam" id="PF08450"/>
    </source>
</evidence>
<dbReference type="PANTHER" id="PTHR47572:SF4">
    <property type="entry name" value="LACTONASE DRP35"/>
    <property type="match status" value="1"/>
</dbReference>
<feature type="signal peptide" evidence="2">
    <location>
        <begin position="1"/>
        <end position="20"/>
    </location>
</feature>
<name>B9XQ06_PEDPL</name>
<dbReference type="OrthoDB" id="2633250at2"/>
<dbReference type="Pfam" id="PF08450">
    <property type="entry name" value="SGL"/>
    <property type="match status" value="1"/>
</dbReference>
<dbReference type="InterPro" id="IPR051262">
    <property type="entry name" value="SMP-30/CGR1_Lactonase"/>
</dbReference>
<keyword evidence="5" id="KW-1185">Reference proteome</keyword>
<dbReference type="InterPro" id="IPR011042">
    <property type="entry name" value="6-blade_b-propeller_TolB-like"/>
</dbReference>
<evidence type="ECO:0000256" key="1">
    <source>
        <dbReference type="ARBA" id="ARBA00022801"/>
    </source>
</evidence>
<sequence precursor="true">MKRLLLAGLGLLLNLALVHAADFDIKIADQFSKLVSTNAELKKLAGGMKFVEGPVWVSRDGGYLVFSDIPAEELKQWSAKNGLATFRTNSHGANGNCVDRKGKLLSCEHLGRRVAITEKDGRIETLVDQYEGKRFNSPNDVVVKSDGTVWFSDPDYGLGSKPKEVDGMYVYRFDPKTKNISIVAKDCDHPNGLCFSPDEKKLFVADSGKPRLIRVYDVQKDGTLSGGRVFCVIDKGVPDGIRCDAKGNIFSSAGDGVQIFNPQGELIGKILVPESPANLCFGGRDGKTLFITARSSLYSIPVLVKGAK</sequence>
<dbReference type="InterPro" id="IPR013658">
    <property type="entry name" value="SGL"/>
</dbReference>
<dbReference type="EMBL" id="ABOX02000050">
    <property type="protein sequence ID" value="EEF58103.1"/>
    <property type="molecule type" value="Genomic_DNA"/>
</dbReference>
<evidence type="ECO:0000313" key="4">
    <source>
        <dbReference type="EMBL" id="EEF58103.1"/>
    </source>
</evidence>
<dbReference type="GO" id="GO:0004341">
    <property type="term" value="F:gluconolactonase activity"/>
    <property type="evidence" value="ECO:0007669"/>
    <property type="project" value="UniProtKB-EC"/>
</dbReference>
<keyword evidence="1 4" id="KW-0378">Hydrolase</keyword>
<gene>
    <name evidence="4" type="ORF">Cflav_PD1342</name>
</gene>
<dbReference type="Gene3D" id="2.120.10.30">
    <property type="entry name" value="TolB, C-terminal domain"/>
    <property type="match status" value="1"/>
</dbReference>
<reference evidence="4 5" key="1">
    <citation type="journal article" date="2011" name="J. Bacteriol.">
        <title>Genome sequence of 'Pedosphaera parvula' Ellin514, an aerobic Verrucomicrobial isolate from pasture soil.</title>
        <authorList>
            <person name="Kant R."/>
            <person name="van Passel M.W."/>
            <person name="Sangwan P."/>
            <person name="Palva A."/>
            <person name="Lucas S."/>
            <person name="Copeland A."/>
            <person name="Lapidus A."/>
            <person name="Glavina Del Rio T."/>
            <person name="Dalin E."/>
            <person name="Tice H."/>
            <person name="Bruce D."/>
            <person name="Goodwin L."/>
            <person name="Pitluck S."/>
            <person name="Chertkov O."/>
            <person name="Larimer F.W."/>
            <person name="Land M.L."/>
            <person name="Hauser L."/>
            <person name="Brettin T.S."/>
            <person name="Detter J.C."/>
            <person name="Han S."/>
            <person name="de Vos W.M."/>
            <person name="Janssen P.H."/>
            <person name="Smidt H."/>
        </authorList>
    </citation>
    <scope>NUCLEOTIDE SEQUENCE [LARGE SCALE GENOMIC DNA]</scope>
    <source>
        <strain evidence="4 5">Ellin514</strain>
    </source>
</reference>
<organism evidence="4 5">
    <name type="scientific">Pedosphaera parvula (strain Ellin514)</name>
    <dbReference type="NCBI Taxonomy" id="320771"/>
    <lineage>
        <taxon>Bacteria</taxon>
        <taxon>Pseudomonadati</taxon>
        <taxon>Verrucomicrobiota</taxon>
        <taxon>Pedosphaerae</taxon>
        <taxon>Pedosphaerales</taxon>
        <taxon>Pedosphaeraceae</taxon>
        <taxon>Pedosphaera</taxon>
    </lineage>
</organism>
<protein>
    <submittedName>
        <fullName evidence="4">Gluconolactonase</fullName>
        <ecNumber evidence="4">3.1.1.17</ecNumber>
    </submittedName>
</protein>
<feature type="domain" description="SMP-30/Gluconolactonase/LRE-like region" evidence="3">
    <location>
        <begin position="52"/>
        <end position="293"/>
    </location>
</feature>
<dbReference type="Proteomes" id="UP000003688">
    <property type="component" value="Unassembled WGS sequence"/>
</dbReference>
<dbReference type="SUPFAM" id="SSF63829">
    <property type="entry name" value="Calcium-dependent phosphotriesterase"/>
    <property type="match status" value="1"/>
</dbReference>
<keyword evidence="2" id="KW-0732">Signal</keyword>
<feature type="chain" id="PRO_5002895142" evidence="2">
    <location>
        <begin position="21"/>
        <end position="308"/>
    </location>
</feature>
<comment type="caution">
    <text evidence="4">The sequence shown here is derived from an EMBL/GenBank/DDBJ whole genome shotgun (WGS) entry which is preliminary data.</text>
</comment>
<evidence type="ECO:0000256" key="2">
    <source>
        <dbReference type="SAM" id="SignalP"/>
    </source>
</evidence>
<dbReference type="STRING" id="320771.Cflav_PD1342"/>
<dbReference type="AlphaFoldDB" id="B9XQ06"/>